<protein>
    <submittedName>
        <fullName evidence="1">Uncharacterized protein</fullName>
    </submittedName>
</protein>
<dbReference type="PATRIC" id="fig|595434.4.peg.3239"/>
<accession>A0A0J1BCV2</accession>
<gene>
    <name evidence="1" type="ORF">RISK_003400</name>
</gene>
<name>A0A0J1BCV2_RHOIS</name>
<dbReference type="AlphaFoldDB" id="A0A0J1BCV2"/>
<comment type="caution">
    <text evidence="1">The sequence shown here is derived from an EMBL/GenBank/DDBJ whole genome shotgun (WGS) entry which is preliminary data.</text>
</comment>
<keyword evidence="2" id="KW-1185">Reference proteome</keyword>
<dbReference type="EMBL" id="LECT01000028">
    <property type="protein sequence ID" value="KLU04346.1"/>
    <property type="molecule type" value="Genomic_DNA"/>
</dbReference>
<sequence length="41" mass="4730">MAFARECRLTIACDLSKTRQPNPLRPENHSLKCFLQSNRSP</sequence>
<reference evidence="1" key="1">
    <citation type="submission" date="2015-05" db="EMBL/GenBank/DDBJ databases">
        <title>Permanent draft genome of Rhodopirellula islandicus K833.</title>
        <authorList>
            <person name="Kizina J."/>
            <person name="Richter M."/>
            <person name="Glockner F.O."/>
            <person name="Harder J."/>
        </authorList>
    </citation>
    <scope>NUCLEOTIDE SEQUENCE [LARGE SCALE GENOMIC DNA]</scope>
    <source>
        <strain evidence="1">K833</strain>
    </source>
</reference>
<proteinExistence type="predicted"/>
<dbReference type="Proteomes" id="UP000036367">
    <property type="component" value="Unassembled WGS sequence"/>
</dbReference>
<organism evidence="1 2">
    <name type="scientific">Rhodopirellula islandica</name>
    <dbReference type="NCBI Taxonomy" id="595434"/>
    <lineage>
        <taxon>Bacteria</taxon>
        <taxon>Pseudomonadati</taxon>
        <taxon>Planctomycetota</taxon>
        <taxon>Planctomycetia</taxon>
        <taxon>Pirellulales</taxon>
        <taxon>Pirellulaceae</taxon>
        <taxon>Rhodopirellula</taxon>
    </lineage>
</organism>
<evidence type="ECO:0000313" key="2">
    <source>
        <dbReference type="Proteomes" id="UP000036367"/>
    </source>
</evidence>
<evidence type="ECO:0000313" key="1">
    <source>
        <dbReference type="EMBL" id="KLU04346.1"/>
    </source>
</evidence>